<dbReference type="SUPFAM" id="SSF49785">
    <property type="entry name" value="Galactose-binding domain-like"/>
    <property type="match status" value="1"/>
</dbReference>
<reference evidence="4 5" key="1">
    <citation type="submission" date="2016-10" db="EMBL/GenBank/DDBJ databases">
        <authorList>
            <person name="de Groot N.N."/>
        </authorList>
    </citation>
    <scope>NUCLEOTIDE SEQUENCE [LARGE SCALE GENOMIC DNA]</scope>
    <source>
        <strain evidence="4 5">DSM 26130</strain>
    </source>
</reference>
<accession>A0A1I2ESS2</accession>
<sequence>MKIHRMLLLLALICSMTLLSCDELYLRTHYTKTEYMIPMRDGTKLFTIVYAPKDQSQKYPILMTRTAYGIAPYGPDEFSNGLGPNKDFDHEGYIFVHQDARGRFKSQGEFIHHRPYLAGQVNEATDTYDTIDWLIKHIPNNNGRVGQWGISWAGWEVSQGMIEAHPALRASSPQSPPQDQFLGDDHHSGGAFQLMYAFSWMAANAHARPTPTDKAPKQFDYGTSDGYDFFLKLGSAANAQKFFLDQFPTWNEYMRHGTYDAYWQSRNVPKDLRHVHHPVLLVGGWFDAQDFYGAFRMYEALRRYSPANQTYFVLGPWAHGGYAGPKGDQLGAIDFGSTTSSTYRYQMELPFFNYYLKDKGHLTLPRVQAFITGQNRWYNGDVWPPPQARPQNLYLAEQGRLTFQPSPSTSGSDSYRSDPAKPVPYSAQVSTNEGDTFMVEDQRFAAVRNDVLTYQSAPLTKDFTIAGSIEASLHIATTGTDADYIVKLIDVYPDDAPAFQGTKMGGCQMLLTGDILRAKFRNSFAKPEPLVPGQVTKLVFPLGDKFHTFRRGHRIMVQIQSSWFPMFDRNPQTFVDIYHAGAKDYQAATQTIFRSVATPSFIRVNVLP</sequence>
<proteinExistence type="predicted"/>
<dbReference type="Gene3D" id="3.40.50.1820">
    <property type="entry name" value="alpha/beta hydrolase"/>
    <property type="match status" value="1"/>
</dbReference>
<feature type="region of interest" description="Disordered" evidence="2">
    <location>
        <begin position="404"/>
        <end position="425"/>
    </location>
</feature>
<keyword evidence="5" id="KW-1185">Reference proteome</keyword>
<dbReference type="InterPro" id="IPR029058">
    <property type="entry name" value="AB_hydrolase_fold"/>
</dbReference>
<dbReference type="Proteomes" id="UP000198598">
    <property type="component" value="Unassembled WGS sequence"/>
</dbReference>
<dbReference type="SUPFAM" id="SSF53474">
    <property type="entry name" value="alpha/beta-Hydrolases"/>
    <property type="match status" value="1"/>
</dbReference>
<dbReference type="EMBL" id="FOLQ01000023">
    <property type="protein sequence ID" value="SFE95677.1"/>
    <property type="molecule type" value="Genomic_DNA"/>
</dbReference>
<organism evidence="4 5">
    <name type="scientific">Spirosoma endophyticum</name>
    <dbReference type="NCBI Taxonomy" id="662367"/>
    <lineage>
        <taxon>Bacteria</taxon>
        <taxon>Pseudomonadati</taxon>
        <taxon>Bacteroidota</taxon>
        <taxon>Cytophagia</taxon>
        <taxon>Cytophagales</taxon>
        <taxon>Cytophagaceae</taxon>
        <taxon>Spirosoma</taxon>
    </lineage>
</organism>
<dbReference type="AlphaFoldDB" id="A0A1I2ESS2"/>
<feature type="domain" description="Xaa-Pro dipeptidyl-peptidase C-terminal" evidence="3">
    <location>
        <begin position="349"/>
        <end position="603"/>
    </location>
</feature>
<dbReference type="Pfam" id="PF08530">
    <property type="entry name" value="PepX_C"/>
    <property type="match status" value="1"/>
</dbReference>
<dbReference type="SMART" id="SM00939">
    <property type="entry name" value="PepX_C"/>
    <property type="match status" value="1"/>
</dbReference>
<evidence type="ECO:0000256" key="1">
    <source>
        <dbReference type="ARBA" id="ARBA00022801"/>
    </source>
</evidence>
<dbReference type="GO" id="GO:0008239">
    <property type="term" value="F:dipeptidyl-peptidase activity"/>
    <property type="evidence" value="ECO:0007669"/>
    <property type="project" value="InterPro"/>
</dbReference>
<dbReference type="PROSITE" id="PS51257">
    <property type="entry name" value="PROKAR_LIPOPROTEIN"/>
    <property type="match status" value="1"/>
</dbReference>
<dbReference type="Pfam" id="PF02129">
    <property type="entry name" value="Peptidase_S15"/>
    <property type="match status" value="1"/>
</dbReference>
<evidence type="ECO:0000313" key="5">
    <source>
        <dbReference type="Proteomes" id="UP000198598"/>
    </source>
</evidence>
<dbReference type="InterPro" id="IPR013736">
    <property type="entry name" value="Xaa-Pro_dipept_C"/>
</dbReference>
<keyword evidence="1" id="KW-0378">Hydrolase</keyword>
<name>A0A1I2ESS2_9BACT</name>
<dbReference type="InterPro" id="IPR008979">
    <property type="entry name" value="Galactose-bd-like_sf"/>
</dbReference>
<dbReference type="InterPro" id="IPR000383">
    <property type="entry name" value="Xaa-Pro-like_dom"/>
</dbReference>
<feature type="compositionally biased region" description="Polar residues" evidence="2">
    <location>
        <begin position="404"/>
        <end position="414"/>
    </location>
</feature>
<dbReference type="OrthoDB" id="319764at2"/>
<evidence type="ECO:0000259" key="3">
    <source>
        <dbReference type="SMART" id="SM00939"/>
    </source>
</evidence>
<dbReference type="NCBIfam" id="TIGR00976">
    <property type="entry name" value="CocE_NonD"/>
    <property type="match status" value="1"/>
</dbReference>
<protein>
    <recommendedName>
        <fullName evidence="3">Xaa-Pro dipeptidyl-peptidase C-terminal domain-containing protein</fullName>
    </recommendedName>
</protein>
<evidence type="ECO:0000256" key="2">
    <source>
        <dbReference type="SAM" id="MobiDB-lite"/>
    </source>
</evidence>
<dbReference type="RefSeq" id="WP_093833406.1">
    <property type="nucleotide sequence ID" value="NZ_FOLQ01000023.1"/>
</dbReference>
<dbReference type="Gene3D" id="1.10.3020.10">
    <property type="entry name" value="alpha-amino acid ester hydrolase ( Helical cap domain)"/>
    <property type="match status" value="1"/>
</dbReference>
<evidence type="ECO:0000313" key="4">
    <source>
        <dbReference type="EMBL" id="SFE95677.1"/>
    </source>
</evidence>
<gene>
    <name evidence="4" type="ORF">SAMN05216167_12324</name>
</gene>
<dbReference type="InterPro" id="IPR005674">
    <property type="entry name" value="CocE/Ser_esterase"/>
</dbReference>
<dbReference type="Gene3D" id="2.60.120.260">
    <property type="entry name" value="Galactose-binding domain-like"/>
    <property type="match status" value="1"/>
</dbReference>